<evidence type="ECO:0000313" key="1">
    <source>
        <dbReference type="EMBL" id="PPE73790.1"/>
    </source>
</evidence>
<dbReference type="Proteomes" id="UP000238220">
    <property type="component" value="Unassembled WGS sequence"/>
</dbReference>
<dbReference type="InterPro" id="IPR010292">
    <property type="entry name" value="Uncharacterised_CreA"/>
</dbReference>
<dbReference type="GO" id="GO:0005829">
    <property type="term" value="C:cytosol"/>
    <property type="evidence" value="ECO:0007669"/>
    <property type="project" value="TreeGrafter"/>
</dbReference>
<dbReference type="Pfam" id="PF05981">
    <property type="entry name" value="CreA"/>
    <property type="match status" value="1"/>
</dbReference>
<accession>A0A2S5TFM3</accession>
<evidence type="ECO:0000313" key="2">
    <source>
        <dbReference type="Proteomes" id="UP000238220"/>
    </source>
</evidence>
<name>A0A2S5TFM3_9GAMM</name>
<sequence length="179" mass="19014">MTESAATAGGRRERPLGFVHGRRKDLKPHAAGLVALLAALALPAQGETVGCVTTAWKLIGANHRVCVEAFADPKLPGVTCHVSQARTGGVSGSLGLAQDPAQFSLSCEQTGPITIPPKLPEQETVFAEDTSILFKETRVTRLWDARHQTLVYLAISRKLIDGAPNNSVSTVAVRPWGGR</sequence>
<gene>
    <name evidence="1" type="ORF">C3942_10280</name>
</gene>
<dbReference type="PIRSF" id="PIRSF003174">
    <property type="entry name" value="CreA"/>
    <property type="match status" value="1"/>
</dbReference>
<comment type="caution">
    <text evidence="1">The sequence shown here is derived from an EMBL/GenBank/DDBJ whole genome shotgun (WGS) entry which is preliminary data.</text>
</comment>
<dbReference type="OrthoDB" id="9788409at2"/>
<organism evidence="1 2">
    <name type="scientific">Solimonas fluminis</name>
    <dbReference type="NCBI Taxonomy" id="2086571"/>
    <lineage>
        <taxon>Bacteria</taxon>
        <taxon>Pseudomonadati</taxon>
        <taxon>Pseudomonadota</taxon>
        <taxon>Gammaproteobacteria</taxon>
        <taxon>Nevskiales</taxon>
        <taxon>Nevskiaceae</taxon>
        <taxon>Solimonas</taxon>
    </lineage>
</organism>
<evidence type="ECO:0008006" key="3">
    <source>
        <dbReference type="Google" id="ProtNLM"/>
    </source>
</evidence>
<protein>
    <recommendedName>
        <fullName evidence="3">CreA family protein</fullName>
    </recommendedName>
</protein>
<dbReference type="PANTHER" id="PTHR37952">
    <property type="match status" value="1"/>
</dbReference>
<dbReference type="AlphaFoldDB" id="A0A2S5TFM3"/>
<keyword evidence="2" id="KW-1185">Reference proteome</keyword>
<dbReference type="EMBL" id="PSNW01000005">
    <property type="protein sequence ID" value="PPE73790.1"/>
    <property type="molecule type" value="Genomic_DNA"/>
</dbReference>
<dbReference type="PANTHER" id="PTHR37952:SF2">
    <property type="entry name" value="PROTEIN CREA"/>
    <property type="match status" value="1"/>
</dbReference>
<reference evidence="1 2" key="1">
    <citation type="submission" date="2018-02" db="EMBL/GenBank/DDBJ databases">
        <title>Genome sequencing of Solimonas sp. HR-BB.</title>
        <authorList>
            <person name="Lee Y."/>
            <person name="Jeon C.O."/>
        </authorList>
    </citation>
    <scope>NUCLEOTIDE SEQUENCE [LARGE SCALE GENOMIC DNA]</scope>
    <source>
        <strain evidence="1 2">HR-BB</strain>
    </source>
</reference>
<proteinExistence type="predicted"/>